<sequence>MVILAHSLQKLPCLPTQLSEFRRSWPLNEAPPYAILSHTWGIEEVTLKDLEAGDWKDRQDKREGHEKITGCCAAAAAEGFGYAWIDTCCIDKTSSAELSEAINSMFRWYHESAICYAYLRDVDSAQDPNSPDSDFSKSRWFTRGWTLQELLAPTEIVFLGRDWGEIGTKNTLQGAITKITRISSAALEDRSFTNYSVAQKMSWAAGRCTTRPEDEAYCLLGLFDVNMPLLYGEGQGARS</sequence>
<dbReference type="AlphaFoldDB" id="A0A9P8WJW6"/>
<feature type="domain" description="Heterokaryon incompatibility" evidence="1">
    <location>
        <begin position="33"/>
        <end position="126"/>
    </location>
</feature>
<dbReference type="InterPro" id="IPR010730">
    <property type="entry name" value="HET"/>
</dbReference>
<reference evidence="2 3" key="1">
    <citation type="journal article" date="2021" name="Nat. Commun.">
        <title>Genetic determinants of endophytism in the Arabidopsis root mycobiome.</title>
        <authorList>
            <person name="Mesny F."/>
            <person name="Miyauchi S."/>
            <person name="Thiergart T."/>
            <person name="Pickel B."/>
            <person name="Atanasova L."/>
            <person name="Karlsson M."/>
            <person name="Huettel B."/>
            <person name="Barry K.W."/>
            <person name="Haridas S."/>
            <person name="Chen C."/>
            <person name="Bauer D."/>
            <person name="Andreopoulos W."/>
            <person name="Pangilinan J."/>
            <person name="LaButti K."/>
            <person name="Riley R."/>
            <person name="Lipzen A."/>
            <person name="Clum A."/>
            <person name="Drula E."/>
            <person name="Henrissat B."/>
            <person name="Kohler A."/>
            <person name="Grigoriev I.V."/>
            <person name="Martin F.M."/>
            <person name="Hacquard S."/>
        </authorList>
    </citation>
    <scope>NUCLEOTIDE SEQUENCE [LARGE SCALE GENOMIC DNA]</scope>
    <source>
        <strain evidence="2 3">MPI-CAGE-CH-0241</strain>
    </source>
</reference>
<name>A0A9P8WJW6_9HYPO</name>
<dbReference type="PANTHER" id="PTHR10622:SF10">
    <property type="entry name" value="HET DOMAIN-CONTAINING PROTEIN"/>
    <property type="match status" value="1"/>
</dbReference>
<evidence type="ECO:0000259" key="1">
    <source>
        <dbReference type="Pfam" id="PF06985"/>
    </source>
</evidence>
<comment type="caution">
    <text evidence="2">The sequence shown here is derived from an EMBL/GenBank/DDBJ whole genome shotgun (WGS) entry which is preliminary data.</text>
</comment>
<dbReference type="PANTHER" id="PTHR10622">
    <property type="entry name" value="HET DOMAIN-CONTAINING PROTEIN"/>
    <property type="match status" value="1"/>
</dbReference>
<keyword evidence="3" id="KW-1185">Reference proteome</keyword>
<dbReference type="EMBL" id="JAGPYM010000001">
    <property type="protein sequence ID" value="KAH6900806.1"/>
    <property type="molecule type" value="Genomic_DNA"/>
</dbReference>
<dbReference type="Proteomes" id="UP000777438">
    <property type="component" value="Unassembled WGS sequence"/>
</dbReference>
<proteinExistence type="predicted"/>
<protein>
    <submittedName>
        <fullName evidence="2">Heterokaryon incompatibility protein-domain-containing protein</fullName>
    </submittedName>
</protein>
<accession>A0A9P8WJW6</accession>
<dbReference type="OrthoDB" id="20872at2759"/>
<organism evidence="2 3">
    <name type="scientific">Thelonectria olida</name>
    <dbReference type="NCBI Taxonomy" id="1576542"/>
    <lineage>
        <taxon>Eukaryota</taxon>
        <taxon>Fungi</taxon>
        <taxon>Dikarya</taxon>
        <taxon>Ascomycota</taxon>
        <taxon>Pezizomycotina</taxon>
        <taxon>Sordariomycetes</taxon>
        <taxon>Hypocreomycetidae</taxon>
        <taxon>Hypocreales</taxon>
        <taxon>Nectriaceae</taxon>
        <taxon>Thelonectria</taxon>
    </lineage>
</organism>
<evidence type="ECO:0000313" key="3">
    <source>
        <dbReference type="Proteomes" id="UP000777438"/>
    </source>
</evidence>
<dbReference type="Pfam" id="PF06985">
    <property type="entry name" value="HET"/>
    <property type="match status" value="1"/>
</dbReference>
<gene>
    <name evidence="2" type="ORF">B0T10DRAFT_525427</name>
</gene>
<evidence type="ECO:0000313" key="2">
    <source>
        <dbReference type="EMBL" id="KAH6900806.1"/>
    </source>
</evidence>